<reference evidence="3" key="1">
    <citation type="submission" date="2021-01" db="EMBL/GenBank/DDBJ databases">
        <title>Paracoccus amoyensis sp. nov., isolated from the surface seawater along the coast of Xiamen Island, China.</title>
        <authorList>
            <person name="Lyu L."/>
        </authorList>
    </citation>
    <scope>NUCLEOTIDE SEQUENCE</scope>
    <source>
        <strain evidence="3">MJ17</strain>
    </source>
</reference>
<proteinExistence type="predicted"/>
<dbReference type="AlphaFoldDB" id="A0A934SJL4"/>
<dbReference type="RefSeq" id="WP_200686464.1">
    <property type="nucleotide sequence ID" value="NZ_JAEPRQ010000003.1"/>
</dbReference>
<evidence type="ECO:0000256" key="1">
    <source>
        <dbReference type="SAM" id="MobiDB-lite"/>
    </source>
</evidence>
<accession>A0A934SJL4</accession>
<feature type="signal peptide" evidence="2">
    <location>
        <begin position="1"/>
        <end position="27"/>
    </location>
</feature>
<feature type="region of interest" description="Disordered" evidence="1">
    <location>
        <begin position="38"/>
        <end position="58"/>
    </location>
</feature>
<evidence type="ECO:0000256" key="2">
    <source>
        <dbReference type="SAM" id="SignalP"/>
    </source>
</evidence>
<dbReference type="Proteomes" id="UP000640485">
    <property type="component" value="Unassembled WGS sequence"/>
</dbReference>
<gene>
    <name evidence="3" type="ORF">JJJ17_11400</name>
</gene>
<evidence type="ECO:0000313" key="3">
    <source>
        <dbReference type="EMBL" id="MBK4216532.1"/>
    </source>
</evidence>
<feature type="chain" id="PRO_5037392823" description="Peptidase inhibitor I78 family protein" evidence="2">
    <location>
        <begin position="28"/>
        <end position="122"/>
    </location>
</feature>
<dbReference type="Gene3D" id="3.30.10.10">
    <property type="entry name" value="Trypsin Inhibitor V, subunit A"/>
    <property type="match status" value="1"/>
</dbReference>
<keyword evidence="2" id="KW-0732">Signal</keyword>
<organism evidence="3 4">
    <name type="scientific">Paracoccus caeni</name>
    <dbReference type="NCBI Taxonomy" id="657651"/>
    <lineage>
        <taxon>Bacteria</taxon>
        <taxon>Pseudomonadati</taxon>
        <taxon>Pseudomonadota</taxon>
        <taxon>Alphaproteobacteria</taxon>
        <taxon>Rhodobacterales</taxon>
        <taxon>Paracoccaceae</taxon>
        <taxon>Paracoccus</taxon>
    </lineage>
</organism>
<evidence type="ECO:0000313" key="4">
    <source>
        <dbReference type="Proteomes" id="UP000640485"/>
    </source>
</evidence>
<protein>
    <recommendedName>
        <fullName evidence="5">Peptidase inhibitor I78 family protein</fullName>
    </recommendedName>
</protein>
<dbReference type="EMBL" id="JAEPRQ010000003">
    <property type="protein sequence ID" value="MBK4216532.1"/>
    <property type="molecule type" value="Genomic_DNA"/>
</dbReference>
<name>A0A934SJL4_9RHOB</name>
<feature type="compositionally biased region" description="Pro residues" evidence="1">
    <location>
        <begin position="38"/>
        <end position="49"/>
    </location>
</feature>
<sequence>MTQIKFLLPALAATAVLAGCMPAPRQAQMPAAPMPAPVVEPVISSPPPTTGISGLQERTPDLCGAKNYSSSISQPGSVIPTLGITKDYRVVEYRGIEPQDYNPNRIVFRLDSSGVITNIDCG</sequence>
<dbReference type="PROSITE" id="PS51257">
    <property type="entry name" value="PROKAR_LIPOPROTEIN"/>
    <property type="match status" value="1"/>
</dbReference>
<keyword evidence="4" id="KW-1185">Reference proteome</keyword>
<evidence type="ECO:0008006" key="5">
    <source>
        <dbReference type="Google" id="ProtNLM"/>
    </source>
</evidence>
<comment type="caution">
    <text evidence="3">The sequence shown here is derived from an EMBL/GenBank/DDBJ whole genome shotgun (WGS) entry which is preliminary data.</text>
</comment>